<dbReference type="EMBL" id="CAXAMN010022154">
    <property type="protein sequence ID" value="CAK9066947.1"/>
    <property type="molecule type" value="Genomic_DNA"/>
</dbReference>
<evidence type="ECO:0000313" key="2">
    <source>
        <dbReference type="Proteomes" id="UP001642484"/>
    </source>
</evidence>
<reference evidence="1 2" key="1">
    <citation type="submission" date="2024-02" db="EMBL/GenBank/DDBJ databases">
        <authorList>
            <person name="Chen Y."/>
            <person name="Shah S."/>
            <person name="Dougan E. K."/>
            <person name="Thang M."/>
            <person name="Chan C."/>
        </authorList>
    </citation>
    <scope>NUCLEOTIDE SEQUENCE [LARGE SCALE GENOMIC DNA]</scope>
</reference>
<dbReference type="Proteomes" id="UP001642484">
    <property type="component" value="Unassembled WGS sequence"/>
</dbReference>
<evidence type="ECO:0000313" key="1">
    <source>
        <dbReference type="EMBL" id="CAK9066947.1"/>
    </source>
</evidence>
<gene>
    <name evidence="1" type="ORF">CCMP2556_LOCUS32906</name>
</gene>
<protein>
    <submittedName>
        <fullName evidence="1">Uncharacterized protein</fullName>
    </submittedName>
</protein>
<comment type="caution">
    <text evidence="1">The sequence shown here is derived from an EMBL/GenBank/DDBJ whole genome shotgun (WGS) entry which is preliminary data.</text>
</comment>
<keyword evidence="2" id="KW-1185">Reference proteome</keyword>
<sequence>MFPLLFAFTMFDRINLHLFAQFGHLERKRPVVLAAIGEALSEWRMCRIYVSDSQTWVSMAQASPKAYVGTRNTSSLQFEPGYAKPVPLAVKLFDYNSWIAESITCTSPANFHESTVLGHGWGLRIWLPMHRVRLLGLLTVSYRDSVNAIWFVPEELEDAPGESDVKAIAEEPMEAQALAAEMTIAEAEAKKRKGSKERSFWDILCDDVWYDRYEADDGSLVVLDTIGLGDTEIDQSKESLLNLYIVVTYASKYANNRLEAEALLQV</sequence>
<proteinExistence type="predicted"/>
<name>A0ABP0NW32_9DINO</name>
<accession>A0ABP0NW32</accession>
<organism evidence="1 2">
    <name type="scientific">Durusdinium trenchii</name>
    <dbReference type="NCBI Taxonomy" id="1381693"/>
    <lineage>
        <taxon>Eukaryota</taxon>
        <taxon>Sar</taxon>
        <taxon>Alveolata</taxon>
        <taxon>Dinophyceae</taxon>
        <taxon>Suessiales</taxon>
        <taxon>Symbiodiniaceae</taxon>
        <taxon>Durusdinium</taxon>
    </lineage>
</organism>